<dbReference type="PRINTS" id="PR00186">
    <property type="entry name" value="HEMERYTHRIN"/>
</dbReference>
<dbReference type="InterPro" id="IPR050669">
    <property type="entry name" value="Hemerythrin"/>
</dbReference>
<protein>
    <submittedName>
        <fullName evidence="6">Hemerythrin</fullName>
    </submittedName>
</protein>
<feature type="binding site" evidence="4">
    <location>
        <position position="60"/>
    </location>
    <ligand>
        <name>Fe cation</name>
        <dbReference type="ChEBI" id="CHEBI:24875"/>
        <label>1</label>
    </ligand>
</feature>
<dbReference type="PANTHER" id="PTHR37164:SF1">
    <property type="entry name" value="BACTERIOHEMERYTHRIN"/>
    <property type="match status" value="1"/>
</dbReference>
<dbReference type="InterPro" id="IPR002063">
    <property type="entry name" value="Haemerythrin"/>
</dbReference>
<dbReference type="InterPro" id="IPR012827">
    <property type="entry name" value="Hemerythrin_metal-bd"/>
</dbReference>
<dbReference type="PIRSF" id="PIRSF002033">
    <property type="entry name" value="Hemerythrin"/>
    <property type="match status" value="1"/>
</dbReference>
<keyword evidence="2 4" id="KW-0479">Metal-binding</keyword>
<feature type="binding site" evidence="4">
    <location>
        <position position="108"/>
    </location>
    <ligand>
        <name>Fe cation</name>
        <dbReference type="ChEBI" id="CHEBI:24875"/>
        <label>2</label>
    </ligand>
</feature>
<dbReference type="PANTHER" id="PTHR37164">
    <property type="entry name" value="BACTERIOHEMERYTHRIN"/>
    <property type="match status" value="1"/>
</dbReference>
<evidence type="ECO:0000256" key="4">
    <source>
        <dbReference type="PIRSR" id="PIRSR002033-1"/>
    </source>
</evidence>
<evidence type="ECO:0000256" key="3">
    <source>
        <dbReference type="ARBA" id="ARBA00023004"/>
    </source>
</evidence>
<dbReference type="CDD" id="cd12107">
    <property type="entry name" value="Hemerythrin"/>
    <property type="match status" value="1"/>
</dbReference>
<comment type="similarity">
    <text evidence="1">Belongs to the hemerythrin family.</text>
</comment>
<feature type="binding site" evidence="4">
    <location>
        <position position="113"/>
    </location>
    <ligand>
        <name>Fe cation</name>
        <dbReference type="ChEBI" id="CHEBI:24875"/>
        <label>2</label>
    </ligand>
</feature>
<dbReference type="EMBL" id="KY007469">
    <property type="protein sequence ID" value="AQV13767.1"/>
    <property type="molecule type" value="mRNA"/>
</dbReference>
<dbReference type="InterPro" id="IPR012312">
    <property type="entry name" value="Hemerythrin-like"/>
</dbReference>
<feature type="binding site" evidence="4">
    <location>
        <position position="75"/>
    </location>
    <ligand>
        <name>Fe cation</name>
        <dbReference type="ChEBI" id="CHEBI:24875"/>
        <label>2</label>
    </ligand>
</feature>
<dbReference type="AlphaFoldDB" id="A0A1S6QD46"/>
<evidence type="ECO:0000313" key="6">
    <source>
        <dbReference type="EMBL" id="AQV13767.1"/>
    </source>
</evidence>
<feature type="binding site" evidence="4">
    <location>
        <position position="26"/>
    </location>
    <ligand>
        <name>Fe cation</name>
        <dbReference type="ChEBI" id="CHEBI:24875"/>
        <label>1</label>
    </ligand>
</feature>
<dbReference type="Pfam" id="PF01814">
    <property type="entry name" value="Hemerythrin"/>
    <property type="match status" value="1"/>
</dbReference>
<feature type="binding site" evidence="4">
    <location>
        <position position="60"/>
    </location>
    <ligand>
        <name>Fe cation</name>
        <dbReference type="ChEBI" id="CHEBI:24875"/>
        <label>2</label>
    </ligand>
</feature>
<dbReference type="NCBIfam" id="TIGR02481">
    <property type="entry name" value="hemeryth_dom"/>
    <property type="match status" value="1"/>
</dbReference>
<reference evidence="6" key="1">
    <citation type="submission" date="2016-10" db="EMBL/GenBank/DDBJ databases">
        <title>Discovery and evolution of novel hemerythrin genes in annelid worms.</title>
        <authorList>
            <person name="Costa-Paiva E.M."/>
            <person name="Whelan N.V."/>
            <person name="Waits D.S."/>
            <person name="Santos S."/>
            <person name="Schrago C.G."/>
            <person name="Halanych K.M."/>
        </authorList>
    </citation>
    <scope>NUCLEOTIDE SEQUENCE</scope>
</reference>
<dbReference type="NCBIfam" id="TIGR00058">
    <property type="entry name" value="Hemerythrin"/>
    <property type="match status" value="1"/>
</dbReference>
<evidence type="ECO:0000259" key="5">
    <source>
        <dbReference type="Pfam" id="PF01814"/>
    </source>
</evidence>
<dbReference type="InterPro" id="IPR035938">
    <property type="entry name" value="Hemerythrin-like_sf"/>
</dbReference>
<dbReference type="GO" id="GO:0005506">
    <property type="term" value="F:iron ion binding"/>
    <property type="evidence" value="ECO:0007669"/>
    <property type="project" value="InterPro"/>
</dbReference>
<feature type="binding site" evidence="4">
    <location>
        <position position="56"/>
    </location>
    <ligand>
        <name>Fe cation</name>
        <dbReference type="ChEBI" id="CHEBI:24875"/>
        <label>1</label>
    </ligand>
</feature>
<sequence>MGFEIPEPFKWDDSFCVFYATLDEQHKQLFQCLADCGTSPGDDKCLQKLLETVVNHFAEEEKMFSTFKYADEASHKAVHAAFVSDASGLKCPIGSDKIAWAKDWLVTHIKGTDFKYMGKLG</sequence>
<name>A0A1S6QD46_9ANNE</name>
<dbReference type="SUPFAM" id="SSF47188">
    <property type="entry name" value="Hemerythrin-like"/>
    <property type="match status" value="1"/>
</dbReference>
<feature type="domain" description="Hemerythrin-like" evidence="5">
    <location>
        <begin position="19"/>
        <end position="120"/>
    </location>
</feature>
<evidence type="ECO:0000256" key="2">
    <source>
        <dbReference type="ARBA" id="ARBA00022723"/>
    </source>
</evidence>
<proteinExistence type="evidence at transcript level"/>
<keyword evidence="3 4" id="KW-0408">Iron</keyword>
<feature type="binding site" evidence="4">
    <location>
        <position position="79"/>
    </location>
    <ligand>
        <name>Fe cation</name>
        <dbReference type="ChEBI" id="CHEBI:24875"/>
        <label>2</label>
    </ligand>
</feature>
<dbReference type="PROSITE" id="PS00550">
    <property type="entry name" value="HEMERYTHRINS"/>
    <property type="match status" value="1"/>
</dbReference>
<organism evidence="6">
    <name type="scientific">Sternaspis scutata</name>
    <dbReference type="NCBI Taxonomy" id="36133"/>
    <lineage>
        <taxon>Eukaryota</taxon>
        <taxon>Metazoa</taxon>
        <taxon>Spiralia</taxon>
        <taxon>Lophotrochozoa</taxon>
        <taxon>Annelida</taxon>
        <taxon>Polychaeta</taxon>
        <taxon>Sedentaria</taxon>
        <taxon>Canalipalpata</taxon>
        <taxon>Terebellida</taxon>
        <taxon>Cirratuliformia</taxon>
        <taxon>Sternaspidae</taxon>
        <taxon>Sternaspis</taxon>
    </lineage>
</organism>
<dbReference type="InterPro" id="IPR016131">
    <property type="entry name" value="Haemerythrin_Fe_BS"/>
</dbReference>
<dbReference type="Gene3D" id="1.20.120.50">
    <property type="entry name" value="Hemerythrin-like"/>
    <property type="match status" value="1"/>
</dbReference>
<accession>A0A1S6QD46</accession>
<feature type="binding site" evidence="4">
    <location>
        <position position="113"/>
    </location>
    <ligand>
        <name>Fe cation</name>
        <dbReference type="ChEBI" id="CHEBI:24875"/>
        <label>1</label>
    </ligand>
</feature>
<evidence type="ECO:0000256" key="1">
    <source>
        <dbReference type="ARBA" id="ARBA00010587"/>
    </source>
</evidence>